<sequence>MTPDDLRFSIAPMMDWTDRYCRAFHRTLSRRARLYTEMVTTGAVLHGPRDRLLAFAPAEHPVAVQLGGSNPGDLAQAARIAEDFGYDEVNLNVGCPSDRVQDGRFGACLMREPAVVADCVAAMKAAVAVPVTVKCRIGVDDQDTEIALDALTHAVVAAGVDGLVVHARKAWLQGLSPKENRDVPPLDYARVARLKQAHPALPIAINGGIATIPDAKAHLDRVDGVMIGRAAYSDPAILLDVDPVLFGEAAPAADAYAAVEAFVPALADFLQEGVRLHGVTRHMLGLFNGRPGARAYRRHLSTRGLDPQAGVETLREAVALVARAEAERDQAA</sequence>
<evidence type="ECO:0000256" key="6">
    <source>
        <dbReference type="ARBA" id="ARBA00022857"/>
    </source>
</evidence>
<comment type="catalytic activity">
    <reaction evidence="9">
        <text>5,6-dihydrouridine(20a) in tRNA + NADP(+) = uridine(20a) in tRNA + NADPH + H(+)</text>
        <dbReference type="Rhea" id="RHEA:53344"/>
        <dbReference type="Rhea" id="RHEA-COMP:13535"/>
        <dbReference type="Rhea" id="RHEA-COMP:13536"/>
        <dbReference type="ChEBI" id="CHEBI:15378"/>
        <dbReference type="ChEBI" id="CHEBI:57783"/>
        <dbReference type="ChEBI" id="CHEBI:58349"/>
        <dbReference type="ChEBI" id="CHEBI:65315"/>
        <dbReference type="ChEBI" id="CHEBI:74443"/>
    </reaction>
</comment>
<dbReference type="Proteomes" id="UP001224644">
    <property type="component" value="Unassembled WGS sequence"/>
</dbReference>
<dbReference type="CDD" id="cd02801">
    <property type="entry name" value="DUS_like_FMN"/>
    <property type="match status" value="1"/>
</dbReference>
<dbReference type="SUPFAM" id="SSF51395">
    <property type="entry name" value="FMN-linked oxidoreductases"/>
    <property type="match status" value="1"/>
</dbReference>
<dbReference type="EC" id="1.3.1.91" evidence="9"/>
<dbReference type="PANTHER" id="PTHR42907:SF1">
    <property type="entry name" value="FMN-LINKED OXIDOREDUCTASES SUPERFAMILY PROTEIN"/>
    <property type="match status" value="1"/>
</dbReference>
<comment type="catalytic activity">
    <reaction evidence="9">
        <text>5,6-dihydrouridine(20a) in tRNA + NAD(+) = uridine(20a) in tRNA + NADH + H(+)</text>
        <dbReference type="Rhea" id="RHEA:53348"/>
        <dbReference type="Rhea" id="RHEA-COMP:13535"/>
        <dbReference type="Rhea" id="RHEA-COMP:13536"/>
        <dbReference type="ChEBI" id="CHEBI:15378"/>
        <dbReference type="ChEBI" id="CHEBI:57540"/>
        <dbReference type="ChEBI" id="CHEBI:57945"/>
        <dbReference type="ChEBI" id="CHEBI:65315"/>
        <dbReference type="ChEBI" id="CHEBI:74443"/>
    </reaction>
</comment>
<evidence type="ECO:0000259" key="11">
    <source>
        <dbReference type="Pfam" id="PF01207"/>
    </source>
</evidence>
<dbReference type="HAMAP" id="MF_02041">
    <property type="entry name" value="DusA_subfam"/>
    <property type="match status" value="1"/>
</dbReference>
<keyword evidence="8 9" id="KW-0560">Oxidoreductase</keyword>
<dbReference type="InterPro" id="IPR035587">
    <property type="entry name" value="DUS-like_FMN-bd"/>
</dbReference>
<feature type="site" description="Interacts with tRNA" evidence="9">
    <location>
        <position position="181"/>
    </location>
</feature>
<reference evidence="13" key="1">
    <citation type="journal article" date="2019" name="Int. J. Syst. Evol. Microbiol.">
        <title>The Global Catalogue of Microorganisms (GCM) 10K type strain sequencing project: providing services to taxonomists for standard genome sequencing and annotation.</title>
        <authorList>
            <consortium name="The Broad Institute Genomics Platform"/>
            <consortium name="The Broad Institute Genome Sequencing Center for Infectious Disease"/>
            <person name="Wu L."/>
            <person name="Ma J."/>
        </authorList>
    </citation>
    <scope>NUCLEOTIDE SEQUENCE [LARGE SCALE GENOMIC DNA]</scope>
    <source>
        <strain evidence="13">CECT 7069</strain>
    </source>
</reference>
<feature type="binding site" evidence="9">
    <location>
        <begin position="206"/>
        <end position="208"/>
    </location>
    <ligand>
        <name>FMN</name>
        <dbReference type="ChEBI" id="CHEBI:58210"/>
    </ligand>
</feature>
<feature type="site" description="Interacts with tRNA; defines subfamily-specific binding signature" evidence="9">
    <location>
        <position position="294"/>
    </location>
</feature>
<evidence type="ECO:0000256" key="7">
    <source>
        <dbReference type="ARBA" id="ARBA00022884"/>
    </source>
</evidence>
<evidence type="ECO:0000256" key="4">
    <source>
        <dbReference type="ARBA" id="ARBA00022643"/>
    </source>
</evidence>
<dbReference type="PROSITE" id="PS01136">
    <property type="entry name" value="UPF0034"/>
    <property type="match status" value="1"/>
</dbReference>
<accession>A0ABT8BL04</accession>
<feature type="site" description="Interacts with tRNA; defines subfamily-specific binding signature" evidence="9">
    <location>
        <position position="178"/>
    </location>
</feature>
<dbReference type="RefSeq" id="WP_283207205.1">
    <property type="nucleotide sequence ID" value="NZ_BPQD01000028.1"/>
</dbReference>
<proteinExistence type="inferred from homology"/>
<comment type="catalytic activity">
    <reaction evidence="9">
        <text>5,6-dihydrouridine(20) in tRNA + NADP(+) = uridine(20) in tRNA + NADPH + H(+)</text>
        <dbReference type="Rhea" id="RHEA:53336"/>
        <dbReference type="Rhea" id="RHEA-COMP:13533"/>
        <dbReference type="Rhea" id="RHEA-COMP:13534"/>
        <dbReference type="ChEBI" id="CHEBI:15378"/>
        <dbReference type="ChEBI" id="CHEBI:57783"/>
        <dbReference type="ChEBI" id="CHEBI:58349"/>
        <dbReference type="ChEBI" id="CHEBI:65315"/>
        <dbReference type="ChEBI" id="CHEBI:74443"/>
        <dbReference type="EC" id="1.3.1.91"/>
    </reaction>
</comment>
<keyword evidence="4 9" id="KW-0288">FMN</keyword>
<dbReference type="EMBL" id="JAUFPX010000017">
    <property type="protein sequence ID" value="MDN3592454.1"/>
    <property type="molecule type" value="Genomic_DNA"/>
</dbReference>
<evidence type="ECO:0000256" key="2">
    <source>
        <dbReference type="ARBA" id="ARBA00022555"/>
    </source>
</evidence>
<comment type="similarity">
    <text evidence="9">Belongs to the Dus family. DusA subfamily.</text>
</comment>
<keyword evidence="7 9" id="KW-0694">RNA-binding</keyword>
<evidence type="ECO:0000256" key="8">
    <source>
        <dbReference type="ARBA" id="ARBA00023002"/>
    </source>
</evidence>
<dbReference type="PIRSF" id="PIRSF006621">
    <property type="entry name" value="Dus"/>
    <property type="match status" value="1"/>
</dbReference>
<evidence type="ECO:0000256" key="5">
    <source>
        <dbReference type="ARBA" id="ARBA00022694"/>
    </source>
</evidence>
<feature type="binding site" evidence="9">
    <location>
        <position position="166"/>
    </location>
    <ligand>
        <name>FMN</name>
        <dbReference type="ChEBI" id="CHEBI:58210"/>
    </ligand>
</feature>
<dbReference type="InterPro" id="IPR001269">
    <property type="entry name" value="DUS_fam"/>
</dbReference>
<keyword evidence="3 9" id="KW-0285">Flavoprotein</keyword>
<gene>
    <name evidence="9 12" type="primary">dusA</name>
    <name evidence="12" type="ORF">QWZ12_17820</name>
</gene>
<feature type="binding site" evidence="9">
    <location>
        <begin position="12"/>
        <end position="14"/>
    </location>
    <ligand>
        <name>FMN</name>
        <dbReference type="ChEBI" id="CHEBI:58210"/>
    </ligand>
</feature>
<feature type="binding site" evidence="9">
    <location>
        <begin position="228"/>
        <end position="229"/>
    </location>
    <ligand>
        <name>FMN</name>
        <dbReference type="ChEBI" id="CHEBI:58210"/>
    </ligand>
</feature>
<dbReference type="NCBIfam" id="TIGR00742">
    <property type="entry name" value="yjbN"/>
    <property type="match status" value="1"/>
</dbReference>
<dbReference type="InterPro" id="IPR018517">
    <property type="entry name" value="tRNA_hU_synthase_CS"/>
</dbReference>
<comment type="catalytic activity">
    <reaction evidence="9">
        <text>5,6-dihydrouridine(20) in tRNA + NAD(+) = uridine(20) in tRNA + NADH + H(+)</text>
        <dbReference type="Rhea" id="RHEA:53340"/>
        <dbReference type="Rhea" id="RHEA-COMP:13533"/>
        <dbReference type="Rhea" id="RHEA-COMP:13534"/>
        <dbReference type="ChEBI" id="CHEBI:15378"/>
        <dbReference type="ChEBI" id="CHEBI:57540"/>
        <dbReference type="ChEBI" id="CHEBI:57945"/>
        <dbReference type="ChEBI" id="CHEBI:65315"/>
        <dbReference type="ChEBI" id="CHEBI:74443"/>
        <dbReference type="EC" id="1.3.1.91"/>
    </reaction>
</comment>
<feature type="active site" description="Proton donor" evidence="9">
    <location>
        <position position="95"/>
    </location>
</feature>
<keyword evidence="2 9" id="KW-0820">tRNA-binding</keyword>
<evidence type="ECO:0000256" key="1">
    <source>
        <dbReference type="ARBA" id="ARBA00001917"/>
    </source>
</evidence>
<comment type="similarity">
    <text evidence="10">Belongs to the dus family.</text>
</comment>
<keyword evidence="5 9" id="KW-0819">tRNA processing</keyword>
<dbReference type="Gene3D" id="3.20.20.70">
    <property type="entry name" value="Aldolase class I"/>
    <property type="match status" value="1"/>
</dbReference>
<keyword evidence="6 9" id="KW-0521">NADP</keyword>
<keyword evidence="13" id="KW-1185">Reference proteome</keyword>
<dbReference type="Pfam" id="PF01207">
    <property type="entry name" value="Dus"/>
    <property type="match status" value="1"/>
</dbReference>
<comment type="cofactor">
    <cofactor evidence="1 9 10">
        <name>FMN</name>
        <dbReference type="ChEBI" id="CHEBI:58210"/>
    </cofactor>
</comment>
<feature type="site" description="Interacts with tRNA" evidence="9">
    <location>
        <position position="92"/>
    </location>
</feature>
<evidence type="ECO:0000256" key="10">
    <source>
        <dbReference type="PIRNR" id="PIRNR006621"/>
    </source>
</evidence>
<feature type="site" description="Interacts with tRNA; defines subfamily-specific binding signature" evidence="9">
    <location>
        <position position="297"/>
    </location>
</feature>
<dbReference type="InterPro" id="IPR013785">
    <property type="entry name" value="Aldolase_TIM"/>
</dbReference>
<dbReference type="InterPro" id="IPR004653">
    <property type="entry name" value="DusA"/>
</dbReference>
<dbReference type="PANTHER" id="PTHR42907">
    <property type="entry name" value="FMN-LINKED OXIDOREDUCTASES SUPERFAMILY PROTEIN"/>
    <property type="match status" value="1"/>
</dbReference>
<feature type="domain" description="DUS-like FMN-binding" evidence="11">
    <location>
        <begin position="10"/>
        <end position="316"/>
    </location>
</feature>
<evidence type="ECO:0000313" key="12">
    <source>
        <dbReference type="EMBL" id="MDN3592454.1"/>
    </source>
</evidence>
<dbReference type="Gene3D" id="1.20.120.1460">
    <property type="match status" value="1"/>
</dbReference>
<feature type="binding site" evidence="9">
    <location>
        <position position="134"/>
    </location>
    <ligand>
        <name>FMN</name>
        <dbReference type="ChEBI" id="CHEBI:58210"/>
    </ligand>
</feature>
<name>A0ABT8BL04_9HYPH</name>
<comment type="caution">
    <text evidence="12">The sequence shown here is derived from an EMBL/GenBank/DDBJ whole genome shotgun (WGS) entry which is preliminary data.</text>
</comment>
<evidence type="ECO:0000256" key="3">
    <source>
        <dbReference type="ARBA" id="ARBA00022630"/>
    </source>
</evidence>
<protein>
    <recommendedName>
        <fullName evidence="9">tRNA-dihydrouridine(20/20a) synthase</fullName>
        <ecNumber evidence="9">1.3.1.91</ecNumber>
    </recommendedName>
    <alternativeName>
        <fullName evidence="9">U20-specific dihydrouridine synthase</fullName>
        <shortName evidence="9">U20-specific Dus</shortName>
    </alternativeName>
    <alternativeName>
        <fullName evidence="9">tRNA-dihydrouridine synthase A</fullName>
    </alternativeName>
</protein>
<evidence type="ECO:0000313" key="13">
    <source>
        <dbReference type="Proteomes" id="UP001224644"/>
    </source>
</evidence>
<comment type="function">
    <text evidence="9">Catalyzes the synthesis of 5,6-dihydrouridine (D), a modified base found in the D-loop of most tRNAs, via the reduction of the C5-C6 double bond in target uridines. Specifically modifies U20 and U20a in tRNAs.</text>
</comment>
<dbReference type="GO" id="GO:0102264">
    <property type="term" value="F:tRNA-dihydrouridine20 synthase activity"/>
    <property type="evidence" value="ECO:0007669"/>
    <property type="project" value="UniProtKB-EC"/>
</dbReference>
<dbReference type="NCBIfam" id="NF008774">
    <property type="entry name" value="PRK11815.1"/>
    <property type="match status" value="1"/>
</dbReference>
<evidence type="ECO:0000256" key="9">
    <source>
        <dbReference type="HAMAP-Rule" id="MF_02041"/>
    </source>
</evidence>
<organism evidence="12 13">
    <name type="scientific">Methylobacterium adhaesivum</name>
    <dbReference type="NCBI Taxonomy" id="333297"/>
    <lineage>
        <taxon>Bacteria</taxon>
        <taxon>Pseudomonadati</taxon>
        <taxon>Pseudomonadota</taxon>
        <taxon>Alphaproteobacteria</taxon>
        <taxon>Hyphomicrobiales</taxon>
        <taxon>Methylobacteriaceae</taxon>
        <taxon>Methylobacterium</taxon>
    </lineage>
</organism>
<feature type="binding site" evidence="9">
    <location>
        <position position="65"/>
    </location>
    <ligand>
        <name>FMN</name>
        <dbReference type="ChEBI" id="CHEBI:58210"/>
    </ligand>
</feature>